<accession>A0A3M7M0U2</accession>
<dbReference type="Pfam" id="PF07958">
    <property type="entry name" value="DUF1688"/>
    <property type="match status" value="1"/>
</dbReference>
<dbReference type="Pfam" id="PF04670">
    <property type="entry name" value="Gtr1_RagA"/>
    <property type="match status" value="1"/>
</dbReference>
<dbReference type="FunFam" id="3.40.50.300:FF:000488">
    <property type="entry name" value="Small monomeric GTPase (Gtr1)"/>
    <property type="match status" value="1"/>
</dbReference>
<evidence type="ECO:0000313" key="6">
    <source>
        <dbReference type="Proteomes" id="UP000265663"/>
    </source>
</evidence>
<evidence type="ECO:0000256" key="3">
    <source>
        <dbReference type="ARBA" id="ARBA00023134"/>
    </source>
</evidence>
<dbReference type="EMBL" id="KE747814">
    <property type="protein sequence ID" value="RMZ68125.1"/>
    <property type="molecule type" value="Genomic_DNA"/>
</dbReference>
<dbReference type="InterPro" id="IPR027417">
    <property type="entry name" value="P-loop_NTPase"/>
</dbReference>
<protein>
    <submittedName>
        <fullName evidence="5">Uracil catabolism 4</fullName>
    </submittedName>
</protein>
<proteinExistence type="inferred from homology"/>
<dbReference type="SUPFAM" id="SSF52540">
    <property type="entry name" value="P-loop containing nucleoside triphosphate hydrolases"/>
    <property type="match status" value="1"/>
</dbReference>
<feature type="region of interest" description="Disordered" evidence="4">
    <location>
        <begin position="207"/>
        <end position="322"/>
    </location>
</feature>
<dbReference type="PANTHER" id="PTHR31687:SF3">
    <property type="entry name" value="PROTEIN URG3"/>
    <property type="match status" value="1"/>
</dbReference>
<dbReference type="CDD" id="cd11384">
    <property type="entry name" value="RagA_like"/>
    <property type="match status" value="1"/>
</dbReference>
<dbReference type="InterPro" id="IPR039397">
    <property type="entry name" value="RagA/B"/>
</dbReference>
<gene>
    <name evidence="5" type="ORF">GMOD_00004319</name>
</gene>
<name>A0A3M7M0U2_9PLEO</name>
<dbReference type="AlphaFoldDB" id="A0A3M7M0U2"/>
<keyword evidence="6" id="KW-1185">Reference proteome</keyword>
<dbReference type="OrthoDB" id="2153176at2759"/>
<keyword evidence="2" id="KW-0547">Nucleotide-binding</keyword>
<dbReference type="PANTHER" id="PTHR31687">
    <property type="match status" value="1"/>
</dbReference>
<dbReference type="Gene3D" id="3.30.450.190">
    <property type="match status" value="1"/>
</dbReference>
<dbReference type="InterPro" id="IPR006762">
    <property type="entry name" value="Gtr1_RagA"/>
</dbReference>
<dbReference type="GO" id="GO:0005525">
    <property type="term" value="F:GTP binding"/>
    <property type="evidence" value="ECO:0007669"/>
    <property type="project" value="UniProtKB-KW"/>
</dbReference>
<keyword evidence="3" id="KW-0342">GTP-binding</keyword>
<dbReference type="InterPro" id="IPR012469">
    <property type="entry name" value="DUF1688"/>
</dbReference>
<feature type="region of interest" description="Disordered" evidence="4">
    <location>
        <begin position="1091"/>
        <end position="1113"/>
    </location>
</feature>
<evidence type="ECO:0000256" key="1">
    <source>
        <dbReference type="ARBA" id="ARBA00007756"/>
    </source>
</evidence>
<comment type="similarity">
    <text evidence="1">Belongs to the GTR/RAG GTP-binding protein family.</text>
</comment>
<dbReference type="FunFam" id="3.30.450.190:FF:000007">
    <property type="entry name" value="GTP-binding protein GTR1"/>
    <property type="match status" value="1"/>
</dbReference>
<organism evidence="5 6">
    <name type="scientific">Pyrenophora seminiperda CCB06</name>
    <dbReference type="NCBI Taxonomy" id="1302712"/>
    <lineage>
        <taxon>Eukaryota</taxon>
        <taxon>Fungi</taxon>
        <taxon>Dikarya</taxon>
        <taxon>Ascomycota</taxon>
        <taxon>Pezizomycotina</taxon>
        <taxon>Dothideomycetes</taxon>
        <taxon>Pleosporomycetidae</taxon>
        <taxon>Pleosporales</taxon>
        <taxon>Pleosporineae</taxon>
        <taxon>Pleosporaceae</taxon>
        <taxon>Pyrenophora</taxon>
    </lineage>
</organism>
<feature type="compositionally biased region" description="Low complexity" evidence="4">
    <location>
        <begin position="280"/>
        <end position="294"/>
    </location>
</feature>
<sequence>MWAENLPTGRIDQAAGCTAVAAQARAWTGEEATLGAQITGRICRAVKPAATVSDSRIPRPRCKRWADDSKQEMWIRLGTLFEAGNGQKWAAVLGEAALTRVAVYRLRQPGDVAVLPGDATNLVGKRLLQRDVAAGMLSSEPMLPKDTLLYATSNRRVCPPFVATCSNLADRSPQHLPPAQRQVAYSSRERLVCISHTHTPAITNAAQVAPSSERQGSPGIHFCTGAQTRRDEPPVSAACRLKHPDRTRTSLSDSPAILARNAHSARISRLSPLSPGSKPQVSPSGSQPNSSNGSLRSPGPTPNGSRPTSFPDVPLPKAPDPTLDPASYLRSIYAVRERSKLVLEKAKKNQLKHFSVDMSKFGDVASFVVSIIKRDYAPDYASIPPHGRWQHFDVGGRPRIDQLMASWPSTVDNQERTRRLLDLFLVSVLLDAGAGTKWQYKSKESGKIYRRSEGLAVASLEMFKAGAFSSDPKEPFQVDSAGLKKLDIATVARGLQVTASNPIDGLEGRTSLLLRLAEALQNTEVFGLEARPGNMLDYLLSHPTTQASSVPIIPVPTLWNTLMESLTPIWPASRTQIDGMPMGDAWPCSVMPSHPTHPWENIVPFHKLTQWMTYSLMVPMSRLLHVHFAGAELLTGLPEYRNGGLFIDVGLLTLKPEDAKRGLAQYQRNAEQQGQPSMEVVPMFTADDDVIVEWRAVTVGLLDDLLVEVNQLLRLSGSEKLSLAQMLEAGSWKGGREIAEVSRPNTKEPPIMILSDGTLPPRSAAAKMNSIKRQKQRKVLLMGKSGAGKSSMRSIVFSNYVAKDVRRLGATIDVEHSNIKFMGNLMLNLWDCGGQDGFVENYLNQSRNHVFGSVAVLIFVFDIESREFAADVVSYSNIIRALHECSPSAKVFCLIHKMDLVQARLRQAMFDERADYIREASEGFKDTVEFFATSIWDQSLYKAWTKIIYYLIPNAGTIEALLEQLAEVIDARELILYERTTCLTVAHVTRQTEEGNPFTDRFERISSILKTHKQSMAKHTNIPAGSANFAEMQIKTGRFMFFITRLTENTNLAVAIPPSEQVFNAARVNIFQVRPKFAELDIAAKPRPPIQQAFAGSADTSGDMGKGKETTMH</sequence>
<dbReference type="Proteomes" id="UP000265663">
    <property type="component" value="Unassembled WGS sequence"/>
</dbReference>
<evidence type="ECO:0000313" key="5">
    <source>
        <dbReference type="EMBL" id="RMZ68125.1"/>
    </source>
</evidence>
<evidence type="ECO:0000256" key="4">
    <source>
        <dbReference type="SAM" id="MobiDB-lite"/>
    </source>
</evidence>
<evidence type="ECO:0000256" key="2">
    <source>
        <dbReference type="ARBA" id="ARBA00022741"/>
    </source>
</evidence>
<reference evidence="5 6" key="1">
    <citation type="journal article" date="2014" name="PLoS ONE">
        <title>De novo Genome Assembly of the Fungal Plant Pathogen Pyrenophora semeniperda.</title>
        <authorList>
            <person name="Soliai M.M."/>
            <person name="Meyer S.E."/>
            <person name="Udall J.A."/>
            <person name="Elzinga D.E."/>
            <person name="Hermansen R.A."/>
            <person name="Bodily P.M."/>
            <person name="Hart A.A."/>
            <person name="Coleman C.E."/>
        </authorList>
    </citation>
    <scope>NUCLEOTIDE SEQUENCE [LARGE SCALE GENOMIC DNA]</scope>
    <source>
        <strain evidence="5 6">CCB06</strain>
        <tissue evidence="5">Mycelium</tissue>
    </source>
</reference>
<dbReference type="Gene3D" id="3.40.50.300">
    <property type="entry name" value="P-loop containing nucleotide triphosphate hydrolases"/>
    <property type="match status" value="1"/>
</dbReference>